<gene>
    <name evidence="5" type="ORF">LX73_1287</name>
</gene>
<keyword evidence="6" id="KW-1185">Reference proteome</keyword>
<dbReference type="RefSeq" id="WP_148898645.1">
    <property type="nucleotide sequence ID" value="NZ_VNHY01000002.1"/>
</dbReference>
<organism evidence="5 6">
    <name type="scientific">Fodinibius salinus</name>
    <dbReference type="NCBI Taxonomy" id="860790"/>
    <lineage>
        <taxon>Bacteria</taxon>
        <taxon>Pseudomonadati</taxon>
        <taxon>Balneolota</taxon>
        <taxon>Balneolia</taxon>
        <taxon>Balneolales</taxon>
        <taxon>Balneolaceae</taxon>
        <taxon>Fodinibius</taxon>
    </lineage>
</organism>
<dbReference type="AlphaFoldDB" id="A0A5D3YLL1"/>
<evidence type="ECO:0000256" key="1">
    <source>
        <dbReference type="ARBA" id="ARBA00022741"/>
    </source>
</evidence>
<dbReference type="Gene3D" id="1.50.10.140">
    <property type="match status" value="1"/>
</dbReference>
<accession>A0A5D3YLL1</accession>
<dbReference type="Proteomes" id="UP000324595">
    <property type="component" value="Unassembled WGS sequence"/>
</dbReference>
<protein>
    <recommendedName>
        <fullName evidence="4">ATP-cone domain-containing protein</fullName>
    </recommendedName>
</protein>
<feature type="domain" description="ATP-cone" evidence="4">
    <location>
        <begin position="4"/>
        <end position="99"/>
    </location>
</feature>
<dbReference type="InterPro" id="IPR016883">
    <property type="entry name" value="UCP028431"/>
</dbReference>
<reference evidence="5 6" key="1">
    <citation type="submission" date="2019-07" db="EMBL/GenBank/DDBJ databases">
        <title>Genomic Encyclopedia of Archaeal and Bacterial Type Strains, Phase II (KMG-II): from individual species to whole genera.</title>
        <authorList>
            <person name="Goeker M."/>
        </authorList>
    </citation>
    <scope>NUCLEOTIDE SEQUENCE [LARGE SCALE GENOMIC DNA]</scope>
    <source>
        <strain evidence="5 6">DSM 21935</strain>
    </source>
</reference>
<dbReference type="InterPro" id="IPR019282">
    <property type="entry name" value="Glycoamylase-like_cons_dom"/>
</dbReference>
<evidence type="ECO:0000313" key="5">
    <source>
        <dbReference type="EMBL" id="TYP93581.1"/>
    </source>
</evidence>
<evidence type="ECO:0000313" key="6">
    <source>
        <dbReference type="Proteomes" id="UP000324595"/>
    </source>
</evidence>
<name>A0A5D3YLL1_9BACT</name>
<keyword evidence="1 3" id="KW-0547">Nucleotide-binding</keyword>
<comment type="caution">
    <text evidence="5">The sequence shown here is derived from an EMBL/GenBank/DDBJ whole genome shotgun (WGS) entry which is preliminary data.</text>
</comment>
<dbReference type="OrthoDB" id="5937621at2"/>
<proteinExistence type="predicted"/>
<dbReference type="Pfam" id="PF10091">
    <property type="entry name" value="Glycoamylase"/>
    <property type="match status" value="1"/>
</dbReference>
<dbReference type="Pfam" id="PF03477">
    <property type="entry name" value="ATP-cone"/>
    <property type="match status" value="1"/>
</dbReference>
<dbReference type="EMBL" id="VNHY01000002">
    <property type="protein sequence ID" value="TYP93581.1"/>
    <property type="molecule type" value="Genomic_DNA"/>
</dbReference>
<sequence>MATINVTKSSGKQEPFDESKLRRMLVATGADSKVVKQIISSIKGKLYEGISTQRITEEVFRQLSKKSENIRFDKAPPEHELPPDFDSKRLDRLQHHAFDYFLHETNPNNGLVADNSQLGAPASIASVGFAMGAYVVGVNREWMSRTDAIQRTLAVLHFFWNSEQSTAPDATGYKGFFYHFLDMKTGKRVGKCELSTVDTGILLAGMLAAAAFFDRDSEDEQEIRTLTDAIYHRVNWKWACNGEPTITHGWTPENGFLPYRWEGYDEAALLYILALGSPSQPLPKESYEAWTSTYEWKKIYSNEFIYGGPLFIHHYSYIWIDFRGIQDAFMQEKGIDYFENSRRATYVQQEYAIRNPLDFKGYGENFWGITASDGPGWTTKKVNGIERSFFGYVARGAPYGPDDGTVAPWAVVASLPFTPEIVLPTIQHFQDVYPQVTGKYCLRCSFNLSYPNGQNANDGWTSSYHYGINLGPVILMIENHRSDLIWKLMRDSKYIVTGLKKAGFINGWL</sequence>
<dbReference type="GO" id="GO:0005524">
    <property type="term" value="F:ATP binding"/>
    <property type="evidence" value="ECO:0007669"/>
    <property type="project" value="UniProtKB-UniRule"/>
</dbReference>
<evidence type="ECO:0000256" key="2">
    <source>
        <dbReference type="ARBA" id="ARBA00022840"/>
    </source>
</evidence>
<evidence type="ECO:0000259" key="4">
    <source>
        <dbReference type="PROSITE" id="PS51161"/>
    </source>
</evidence>
<dbReference type="PIRSF" id="PIRSF028431">
    <property type="entry name" value="UCP028431"/>
    <property type="match status" value="1"/>
</dbReference>
<keyword evidence="2 3" id="KW-0067">ATP-binding</keyword>
<evidence type="ECO:0000256" key="3">
    <source>
        <dbReference type="PROSITE-ProRule" id="PRU00492"/>
    </source>
</evidence>
<dbReference type="InterPro" id="IPR005144">
    <property type="entry name" value="ATP-cone_dom"/>
</dbReference>
<dbReference type="PROSITE" id="PS51161">
    <property type="entry name" value="ATP_CONE"/>
    <property type="match status" value="1"/>
</dbReference>